<sequence>MQGPLWPYDIRFSHSGLGAEEIGRKLWFGALICLFAEMCCIVLPFFGFL</sequence>
<keyword evidence="1" id="KW-1133">Transmembrane helix</keyword>
<reference evidence="2" key="1">
    <citation type="submission" date="2014-09" db="EMBL/GenBank/DDBJ databases">
        <authorList>
            <person name="Magalhaes I.L.F."/>
            <person name="Oliveira U."/>
            <person name="Santos F.R."/>
            <person name="Vidigal T.H.D.A."/>
            <person name="Brescovit A.D."/>
            <person name="Santos A.J."/>
        </authorList>
    </citation>
    <scope>NUCLEOTIDE SEQUENCE</scope>
    <source>
        <tissue evidence="2">Shoot tissue taken approximately 20 cm above the soil surface</tissue>
    </source>
</reference>
<dbReference type="AlphaFoldDB" id="A0A0A8Y6G1"/>
<keyword evidence="1" id="KW-0812">Transmembrane</keyword>
<feature type="transmembrane region" description="Helical" evidence="1">
    <location>
        <begin position="26"/>
        <end position="48"/>
    </location>
</feature>
<accession>A0A0A8Y6G1</accession>
<proteinExistence type="predicted"/>
<name>A0A0A8Y6G1_ARUDO</name>
<reference evidence="2" key="2">
    <citation type="journal article" date="2015" name="Data Brief">
        <title>Shoot transcriptome of the giant reed, Arundo donax.</title>
        <authorList>
            <person name="Barrero R.A."/>
            <person name="Guerrero F.D."/>
            <person name="Moolhuijzen P."/>
            <person name="Goolsby J.A."/>
            <person name="Tidwell J."/>
            <person name="Bellgard S.E."/>
            <person name="Bellgard M.I."/>
        </authorList>
    </citation>
    <scope>NUCLEOTIDE SEQUENCE</scope>
    <source>
        <tissue evidence="2">Shoot tissue taken approximately 20 cm above the soil surface</tissue>
    </source>
</reference>
<evidence type="ECO:0000313" key="2">
    <source>
        <dbReference type="EMBL" id="JAD20633.1"/>
    </source>
</evidence>
<organism evidence="2">
    <name type="scientific">Arundo donax</name>
    <name type="common">Giant reed</name>
    <name type="synonym">Donax arundinaceus</name>
    <dbReference type="NCBI Taxonomy" id="35708"/>
    <lineage>
        <taxon>Eukaryota</taxon>
        <taxon>Viridiplantae</taxon>
        <taxon>Streptophyta</taxon>
        <taxon>Embryophyta</taxon>
        <taxon>Tracheophyta</taxon>
        <taxon>Spermatophyta</taxon>
        <taxon>Magnoliopsida</taxon>
        <taxon>Liliopsida</taxon>
        <taxon>Poales</taxon>
        <taxon>Poaceae</taxon>
        <taxon>PACMAD clade</taxon>
        <taxon>Arundinoideae</taxon>
        <taxon>Arundineae</taxon>
        <taxon>Arundo</taxon>
    </lineage>
</organism>
<dbReference type="EMBL" id="GBRH01277262">
    <property type="protein sequence ID" value="JAD20633.1"/>
    <property type="molecule type" value="Transcribed_RNA"/>
</dbReference>
<evidence type="ECO:0000256" key="1">
    <source>
        <dbReference type="SAM" id="Phobius"/>
    </source>
</evidence>
<keyword evidence="1" id="KW-0472">Membrane</keyword>
<protein>
    <submittedName>
        <fullName evidence="2">Uncharacterized protein</fullName>
    </submittedName>
</protein>